<feature type="domain" description="Aminotransferase class I/classII large" evidence="11">
    <location>
        <begin position="39"/>
        <end position="378"/>
    </location>
</feature>
<dbReference type="AlphaFoldDB" id="A0AAU9D2V6"/>
<comment type="function">
    <text evidence="9">Catalyzes the decarboxylative condensation of pimeloyl-[acyl-carrier protein] and L-alanine to produce 8-amino-7-oxononanoate (AON), [acyl-carrier protein], and carbon dioxide.</text>
</comment>
<feature type="binding site" evidence="9">
    <location>
        <position position="20"/>
    </location>
    <ligand>
        <name>substrate</name>
    </ligand>
</feature>
<evidence type="ECO:0000256" key="6">
    <source>
        <dbReference type="ARBA" id="ARBA00022756"/>
    </source>
</evidence>
<sequence length="383" mass="41550">MRVTELSAALAARRAAGLYRHRHVLDSPQGAEVVVDGRRVVNFCSNDYLGLANHPKVVAAWRRGAEVYGVGSGASHLVCGHLRPHHALEEELAAFTGRDRALLFSTGYQANLGVIGALVARGGRVFEDRLNHASLLDGARLAGARLRRYPHGDLKVLERWLARGEEALIATDAVFSMDGDLAPLPQLAELARRHDAWFHVDDAHGFGVLGKTGAGTLSHFGLGQKQVPILMATLGKALGVFGAFVAGSGDLIEWLLQSARTYIYTTALPPALAEAARAALRLVRDEDWRRRHLQALIARFRRGAEQLGLPLLTSPTPIQPLVVGDNERALRWSRWLLERGYWVAPIRPPTVPAGSARLRITLSAAHSEEQVDGLLAALAELAA</sequence>
<evidence type="ECO:0000256" key="10">
    <source>
        <dbReference type="PIRSR" id="PIRSR604723-51"/>
    </source>
</evidence>
<keyword evidence="7 9" id="KW-0663">Pyridoxal phosphate</keyword>
<evidence type="ECO:0000256" key="9">
    <source>
        <dbReference type="HAMAP-Rule" id="MF_01693"/>
    </source>
</evidence>
<dbReference type="InterPro" id="IPR001917">
    <property type="entry name" value="Aminotrans_II_pyridoxalP_BS"/>
</dbReference>
<accession>A0AAU9D2V6</accession>
<evidence type="ECO:0000313" key="13">
    <source>
        <dbReference type="Proteomes" id="UP001321450"/>
    </source>
</evidence>
<comment type="catalytic activity">
    <reaction evidence="8 9">
        <text>6-carboxyhexanoyl-[ACP] + L-alanine + H(+) = (8S)-8-amino-7-oxononanoate + holo-[ACP] + CO2</text>
        <dbReference type="Rhea" id="RHEA:42288"/>
        <dbReference type="Rhea" id="RHEA-COMP:9685"/>
        <dbReference type="Rhea" id="RHEA-COMP:9955"/>
        <dbReference type="ChEBI" id="CHEBI:15378"/>
        <dbReference type="ChEBI" id="CHEBI:16526"/>
        <dbReference type="ChEBI" id="CHEBI:57972"/>
        <dbReference type="ChEBI" id="CHEBI:64479"/>
        <dbReference type="ChEBI" id="CHEBI:78846"/>
        <dbReference type="ChEBI" id="CHEBI:149468"/>
        <dbReference type="EC" id="2.3.1.47"/>
    </reaction>
</comment>
<dbReference type="InterPro" id="IPR022834">
    <property type="entry name" value="AONS_Proteobacteria"/>
</dbReference>
<dbReference type="PANTHER" id="PTHR13693">
    <property type="entry name" value="CLASS II AMINOTRANSFERASE/8-AMINO-7-OXONONANOATE SYNTHASE"/>
    <property type="match status" value="1"/>
</dbReference>
<dbReference type="PROSITE" id="PS00599">
    <property type="entry name" value="AA_TRANSFER_CLASS_2"/>
    <property type="match status" value="1"/>
</dbReference>
<feature type="binding site" evidence="9">
    <location>
        <position position="350"/>
    </location>
    <ligand>
        <name>substrate</name>
    </ligand>
</feature>
<dbReference type="Gene3D" id="3.90.1150.10">
    <property type="entry name" value="Aspartate Aminotransferase, domain 1"/>
    <property type="match status" value="1"/>
</dbReference>
<evidence type="ECO:0000256" key="5">
    <source>
        <dbReference type="ARBA" id="ARBA00022679"/>
    </source>
</evidence>
<dbReference type="EC" id="2.3.1.47" evidence="9"/>
<feature type="modified residue" description="N6-(pyridoxal phosphate)lysine" evidence="9 10">
    <location>
        <position position="236"/>
    </location>
</feature>
<dbReference type="NCBIfam" id="TIGR00858">
    <property type="entry name" value="bioF"/>
    <property type="match status" value="1"/>
</dbReference>
<dbReference type="RefSeq" id="WP_286291622.1">
    <property type="nucleotide sequence ID" value="NZ_AP024718.1"/>
</dbReference>
<feature type="binding site" evidence="9">
    <location>
        <begin position="107"/>
        <end position="108"/>
    </location>
    <ligand>
        <name>pyridoxal 5'-phosphate</name>
        <dbReference type="ChEBI" id="CHEBI:597326"/>
    </ligand>
</feature>
<keyword evidence="13" id="KW-1185">Reference proteome</keyword>
<evidence type="ECO:0000313" key="12">
    <source>
        <dbReference type="EMBL" id="BCX89319.1"/>
    </source>
</evidence>
<evidence type="ECO:0000256" key="2">
    <source>
        <dbReference type="ARBA" id="ARBA00004746"/>
    </source>
</evidence>
<feature type="binding site" evidence="9">
    <location>
        <position position="132"/>
    </location>
    <ligand>
        <name>substrate</name>
    </ligand>
</feature>
<gene>
    <name evidence="9" type="primary">bioF</name>
    <name evidence="12" type="ORF">MIN45_P1691</name>
</gene>
<reference evidence="13" key="1">
    <citation type="journal article" date="2024" name="Int. J. Syst. Evol. Microbiol.">
        <title>Methylomarinovum tepidoasis sp. nov., a moderately thermophilic methanotroph of the family Methylothermaceae isolated from a deep-sea hydrothermal field.</title>
        <authorList>
            <person name="Hirayama H."/>
            <person name="Takaki Y."/>
            <person name="Abe M."/>
            <person name="Miyazaki M."/>
            <person name="Uematsu K."/>
            <person name="Matsui Y."/>
            <person name="Takai K."/>
        </authorList>
    </citation>
    <scope>NUCLEOTIDE SEQUENCE [LARGE SCALE GENOMIC DNA]</scope>
    <source>
        <strain evidence="13">IN45</strain>
    </source>
</reference>
<dbReference type="GO" id="GO:0009102">
    <property type="term" value="P:biotin biosynthetic process"/>
    <property type="evidence" value="ECO:0007669"/>
    <property type="project" value="UniProtKB-UniRule"/>
</dbReference>
<dbReference type="InterPro" id="IPR015422">
    <property type="entry name" value="PyrdxlP-dep_Trfase_small"/>
</dbReference>
<dbReference type="CDD" id="cd06454">
    <property type="entry name" value="KBL_like"/>
    <property type="match status" value="1"/>
</dbReference>
<dbReference type="EMBL" id="AP024718">
    <property type="protein sequence ID" value="BCX89319.1"/>
    <property type="molecule type" value="Genomic_DNA"/>
</dbReference>
<feature type="binding site" evidence="9">
    <location>
        <position position="233"/>
    </location>
    <ligand>
        <name>pyridoxal 5'-phosphate</name>
        <dbReference type="ChEBI" id="CHEBI:597326"/>
    </ligand>
</feature>
<dbReference type="SUPFAM" id="SSF53383">
    <property type="entry name" value="PLP-dependent transferases"/>
    <property type="match status" value="1"/>
</dbReference>
<dbReference type="Gene3D" id="3.40.640.10">
    <property type="entry name" value="Type I PLP-dependent aspartate aminotransferase-like (Major domain)"/>
    <property type="match status" value="1"/>
</dbReference>
<name>A0AAU9D2V6_9GAMM</name>
<organism evidence="12 13">
    <name type="scientific">Methylomarinovum tepidoasis</name>
    <dbReference type="NCBI Taxonomy" id="2840183"/>
    <lineage>
        <taxon>Bacteria</taxon>
        <taxon>Pseudomonadati</taxon>
        <taxon>Pseudomonadota</taxon>
        <taxon>Gammaproteobacteria</taxon>
        <taxon>Methylococcales</taxon>
        <taxon>Methylothermaceae</taxon>
        <taxon>Methylomarinovum</taxon>
    </lineage>
</organism>
<dbReference type="InterPro" id="IPR004723">
    <property type="entry name" value="AONS_Archaea/Proteobacteria"/>
</dbReference>
<comment type="subunit">
    <text evidence="4 9">Homodimer.</text>
</comment>
<comment type="similarity">
    <text evidence="3 9">Belongs to the class-II pyridoxal-phosphate-dependent aminotransferase family. BioF subfamily.</text>
</comment>
<evidence type="ECO:0000256" key="4">
    <source>
        <dbReference type="ARBA" id="ARBA00011738"/>
    </source>
</evidence>
<comment type="cofactor">
    <cofactor evidence="1 9 10">
        <name>pyridoxal 5'-phosphate</name>
        <dbReference type="ChEBI" id="CHEBI:597326"/>
    </cofactor>
</comment>
<dbReference type="HAMAP" id="MF_01693">
    <property type="entry name" value="BioF_aminotrans_2"/>
    <property type="match status" value="1"/>
</dbReference>
<protein>
    <recommendedName>
        <fullName evidence="9">8-amino-7-oxononanoate synthase</fullName>
        <shortName evidence="9">AONS</shortName>
        <ecNumber evidence="9">2.3.1.47</ecNumber>
    </recommendedName>
    <alternativeName>
        <fullName evidence="9">7-keto-8-amino-pelargonic acid synthase</fullName>
        <shortName evidence="9">7-KAP synthase</shortName>
        <shortName evidence="9">KAPA synthase</shortName>
    </alternativeName>
    <alternativeName>
        <fullName evidence="9">8-amino-7-ketopelargonate synthase</fullName>
    </alternativeName>
</protein>
<dbReference type="InterPro" id="IPR015421">
    <property type="entry name" value="PyrdxlP-dep_Trfase_major"/>
</dbReference>
<keyword evidence="6 9" id="KW-0093">Biotin biosynthesis</keyword>
<evidence type="ECO:0000256" key="3">
    <source>
        <dbReference type="ARBA" id="ARBA00010008"/>
    </source>
</evidence>
<dbReference type="GO" id="GO:0030170">
    <property type="term" value="F:pyridoxal phosphate binding"/>
    <property type="evidence" value="ECO:0007669"/>
    <property type="project" value="UniProtKB-UniRule"/>
</dbReference>
<proteinExistence type="inferred from homology"/>
<keyword evidence="5 9" id="KW-0808">Transferase</keyword>
<dbReference type="PANTHER" id="PTHR13693:SF100">
    <property type="entry name" value="8-AMINO-7-OXONONANOATE SYNTHASE"/>
    <property type="match status" value="1"/>
</dbReference>
<evidence type="ECO:0000256" key="1">
    <source>
        <dbReference type="ARBA" id="ARBA00001933"/>
    </source>
</evidence>
<keyword evidence="12" id="KW-0012">Acyltransferase</keyword>
<feature type="binding site" evidence="9">
    <location>
        <position position="176"/>
    </location>
    <ligand>
        <name>pyridoxal 5'-phosphate</name>
        <dbReference type="ChEBI" id="CHEBI:597326"/>
    </ligand>
</feature>
<dbReference type="InterPro" id="IPR015424">
    <property type="entry name" value="PyrdxlP-dep_Trfase"/>
</dbReference>
<comment type="pathway">
    <text evidence="2 9">Cofactor biosynthesis; biotin biosynthesis.</text>
</comment>
<dbReference type="GO" id="GO:0008710">
    <property type="term" value="F:8-amino-7-oxononanoate synthase activity"/>
    <property type="evidence" value="ECO:0007669"/>
    <property type="project" value="UniProtKB-UniRule"/>
</dbReference>
<dbReference type="InterPro" id="IPR004839">
    <property type="entry name" value="Aminotransferase_I/II_large"/>
</dbReference>
<feature type="binding site" evidence="9">
    <location>
        <position position="204"/>
    </location>
    <ligand>
        <name>pyridoxal 5'-phosphate</name>
        <dbReference type="ChEBI" id="CHEBI:597326"/>
    </ligand>
</feature>
<dbReference type="KEGG" id="meiy:MIN45_P1691"/>
<evidence type="ECO:0000259" key="11">
    <source>
        <dbReference type="Pfam" id="PF00155"/>
    </source>
</evidence>
<dbReference type="InterPro" id="IPR050087">
    <property type="entry name" value="AON_synthase_class-II"/>
</dbReference>
<dbReference type="Proteomes" id="UP001321450">
    <property type="component" value="Chromosome"/>
</dbReference>
<evidence type="ECO:0000256" key="8">
    <source>
        <dbReference type="ARBA" id="ARBA00047715"/>
    </source>
</evidence>
<evidence type="ECO:0000256" key="7">
    <source>
        <dbReference type="ARBA" id="ARBA00022898"/>
    </source>
</evidence>
<dbReference type="Pfam" id="PF00155">
    <property type="entry name" value="Aminotran_1_2"/>
    <property type="match status" value="1"/>
</dbReference>